<feature type="domain" description="Signal transduction histidine kinase subgroup 3 dimerisation and phosphoacceptor" evidence="11">
    <location>
        <begin position="387"/>
        <end position="455"/>
    </location>
</feature>
<accession>A0ABN3U0G0</accession>
<name>A0ABN3U0G0_9ACTN</name>
<gene>
    <name evidence="12" type="ORF">GCM10010315_46540</name>
</gene>
<evidence type="ECO:0000256" key="5">
    <source>
        <dbReference type="ARBA" id="ARBA00022741"/>
    </source>
</evidence>
<dbReference type="InterPro" id="IPR036890">
    <property type="entry name" value="HATPase_C_sf"/>
</dbReference>
<evidence type="ECO:0000256" key="3">
    <source>
        <dbReference type="ARBA" id="ARBA00022553"/>
    </source>
</evidence>
<evidence type="ECO:0000259" key="10">
    <source>
        <dbReference type="Pfam" id="PF02518"/>
    </source>
</evidence>
<dbReference type="EMBL" id="BAAASL010000019">
    <property type="protein sequence ID" value="GAA2722111.1"/>
    <property type="molecule type" value="Genomic_DNA"/>
</dbReference>
<evidence type="ECO:0000259" key="11">
    <source>
        <dbReference type="Pfam" id="PF07730"/>
    </source>
</evidence>
<dbReference type="InterPro" id="IPR050482">
    <property type="entry name" value="Sensor_HK_TwoCompSys"/>
</dbReference>
<evidence type="ECO:0000256" key="9">
    <source>
        <dbReference type="SAM" id="Phobius"/>
    </source>
</evidence>
<proteinExistence type="predicted"/>
<dbReference type="PANTHER" id="PTHR24421:SF10">
    <property type="entry name" value="NITRATE_NITRITE SENSOR PROTEIN NARQ"/>
    <property type="match status" value="1"/>
</dbReference>
<dbReference type="Pfam" id="PF02518">
    <property type="entry name" value="HATPase_c"/>
    <property type="match status" value="1"/>
</dbReference>
<dbReference type="PANTHER" id="PTHR24421">
    <property type="entry name" value="NITRATE/NITRITE SENSOR PROTEIN NARX-RELATED"/>
    <property type="match status" value="1"/>
</dbReference>
<evidence type="ECO:0000313" key="12">
    <source>
        <dbReference type="EMBL" id="GAA2722111.1"/>
    </source>
</evidence>
<feature type="transmembrane region" description="Helical" evidence="9">
    <location>
        <begin position="199"/>
        <end position="222"/>
    </location>
</feature>
<evidence type="ECO:0000256" key="2">
    <source>
        <dbReference type="ARBA" id="ARBA00012438"/>
    </source>
</evidence>
<dbReference type="RefSeq" id="WP_344437458.1">
    <property type="nucleotide sequence ID" value="NZ_BAAASL010000019.1"/>
</dbReference>
<protein>
    <recommendedName>
        <fullName evidence="2">histidine kinase</fullName>
        <ecNumber evidence="2">2.7.13.3</ecNumber>
    </recommendedName>
</protein>
<keyword evidence="4" id="KW-0808">Transferase</keyword>
<evidence type="ECO:0000313" key="13">
    <source>
        <dbReference type="Proteomes" id="UP001500886"/>
    </source>
</evidence>
<reference evidence="12 13" key="1">
    <citation type="journal article" date="2019" name="Int. J. Syst. Evol. Microbiol.">
        <title>The Global Catalogue of Microorganisms (GCM) 10K type strain sequencing project: providing services to taxonomists for standard genome sequencing and annotation.</title>
        <authorList>
            <consortium name="The Broad Institute Genomics Platform"/>
            <consortium name="The Broad Institute Genome Sequencing Center for Infectious Disease"/>
            <person name="Wu L."/>
            <person name="Ma J."/>
        </authorList>
    </citation>
    <scope>NUCLEOTIDE SEQUENCE [LARGE SCALE GENOMIC DNA]</scope>
    <source>
        <strain evidence="12 13">JCM 4542</strain>
    </source>
</reference>
<keyword evidence="9" id="KW-0472">Membrane</keyword>
<evidence type="ECO:0000256" key="6">
    <source>
        <dbReference type="ARBA" id="ARBA00022777"/>
    </source>
</evidence>
<sequence>MTGAGVLALAAGLAGGLAFHRAGASPADVLRDLAVGWAFAGAGLVAWWRRPANRTGLLMLAEGLSWFAGNLQGTDVPLLFALGAWWEGLNLAVLAHVFLAYPGGRLTTPTARRVVAGAYVLVLVGGLVRVLTYAPEASSSATYLACTRCGPNALLVHPDPQLFDAIDLVYRWVGAVLTLLTLAELVRHWRGSSRARRRALLPAWVAVAVAAAMVGWEVLYVLAPGLLGPGEDTVALLSDLSEIAVPLAFLAGLLRIRLRRAAVGNLVLEVGADPTPDRLQEALARVLGDPSLRLGLWEAGAGAYLDPGGRRVHLPRPGSGRGLTRAGPPGEPMAVLVHDSALEEERELLASVGASVRLCLDNARLRSAADHQARQAGARLVEAADRERRRLERDLHDGAQTRLVFALMHLKRLEAQLEPGADPAVRRSVAETDRTLRTALEELRSLARGIHPAVLTREGLGPAVTALAEQAELPVVVSVEPRRCPELVESTAYFAVCEALSNATKHAGARAVSVTARHEAGRLVVEIADDGRGGADPARGTGLAGLADRLAAVGGALRLSSPVGAGTRLRAELPCE</sequence>
<dbReference type="Gene3D" id="1.20.5.1930">
    <property type="match status" value="1"/>
</dbReference>
<feature type="transmembrane region" description="Helical" evidence="9">
    <location>
        <begin position="169"/>
        <end position="187"/>
    </location>
</feature>
<keyword evidence="9" id="KW-1133">Transmembrane helix</keyword>
<keyword evidence="5" id="KW-0547">Nucleotide-binding</keyword>
<dbReference type="SUPFAM" id="SSF55874">
    <property type="entry name" value="ATPase domain of HSP90 chaperone/DNA topoisomerase II/histidine kinase"/>
    <property type="match status" value="1"/>
</dbReference>
<organism evidence="12 13">
    <name type="scientific">Streptomyces luteosporeus</name>
    <dbReference type="NCBI Taxonomy" id="173856"/>
    <lineage>
        <taxon>Bacteria</taxon>
        <taxon>Bacillati</taxon>
        <taxon>Actinomycetota</taxon>
        <taxon>Actinomycetes</taxon>
        <taxon>Kitasatosporales</taxon>
        <taxon>Streptomycetaceae</taxon>
        <taxon>Streptomyces</taxon>
    </lineage>
</organism>
<comment type="caution">
    <text evidence="12">The sequence shown here is derived from an EMBL/GenBank/DDBJ whole genome shotgun (WGS) entry which is preliminary data.</text>
</comment>
<keyword evidence="3" id="KW-0597">Phosphoprotein</keyword>
<dbReference type="EC" id="2.7.13.3" evidence="2"/>
<dbReference type="InterPro" id="IPR011712">
    <property type="entry name" value="Sig_transdc_His_kin_sub3_dim/P"/>
</dbReference>
<feature type="transmembrane region" description="Helical" evidence="9">
    <location>
        <begin position="114"/>
        <end position="134"/>
    </location>
</feature>
<keyword evidence="9" id="KW-0812">Transmembrane</keyword>
<keyword evidence="6" id="KW-0418">Kinase</keyword>
<feature type="domain" description="Histidine kinase/HSP90-like ATPase" evidence="10">
    <location>
        <begin position="493"/>
        <end position="575"/>
    </location>
</feature>
<dbReference type="InterPro" id="IPR003594">
    <property type="entry name" value="HATPase_dom"/>
</dbReference>
<evidence type="ECO:0000256" key="4">
    <source>
        <dbReference type="ARBA" id="ARBA00022679"/>
    </source>
</evidence>
<dbReference type="Proteomes" id="UP001500886">
    <property type="component" value="Unassembled WGS sequence"/>
</dbReference>
<keyword evidence="13" id="KW-1185">Reference proteome</keyword>
<feature type="transmembrane region" description="Helical" evidence="9">
    <location>
        <begin position="79"/>
        <end position="102"/>
    </location>
</feature>
<dbReference type="Gene3D" id="3.30.565.10">
    <property type="entry name" value="Histidine kinase-like ATPase, C-terminal domain"/>
    <property type="match status" value="1"/>
</dbReference>
<keyword evidence="7" id="KW-0067">ATP-binding</keyword>
<evidence type="ECO:0000256" key="8">
    <source>
        <dbReference type="ARBA" id="ARBA00023012"/>
    </source>
</evidence>
<comment type="catalytic activity">
    <reaction evidence="1">
        <text>ATP + protein L-histidine = ADP + protein N-phospho-L-histidine.</text>
        <dbReference type="EC" id="2.7.13.3"/>
    </reaction>
</comment>
<dbReference type="Pfam" id="PF07730">
    <property type="entry name" value="HisKA_3"/>
    <property type="match status" value="1"/>
</dbReference>
<evidence type="ECO:0000256" key="7">
    <source>
        <dbReference type="ARBA" id="ARBA00022840"/>
    </source>
</evidence>
<evidence type="ECO:0000256" key="1">
    <source>
        <dbReference type="ARBA" id="ARBA00000085"/>
    </source>
</evidence>
<dbReference type="CDD" id="cd16917">
    <property type="entry name" value="HATPase_UhpB-NarQ-NarX-like"/>
    <property type="match status" value="1"/>
</dbReference>
<keyword evidence="8" id="KW-0902">Two-component regulatory system</keyword>